<gene>
    <name evidence="1" type="ORF">GII30_10950</name>
</gene>
<sequence length="228" mass="24031">MKIVVFGGSGLIGDGFVRESLAAGDVTEVVAVGRSPLAITHPKLRSVALTDFTDVSGLADELAGADACFWSLGVSAGTVSAQDYERITYDYAKVAATALASINPDLTFVYVSGGGTDSSEQGRSRWARVKGRTENMVIDMFANGYALRPGFVEPAHGKRSNTFAYRVSSILLTPVFPLLRAVGLGPKLMNSSALMGQAALNLTRNGYRRHVLENRDILAAAGGATDAN</sequence>
<name>A0A857ME40_9ACTN</name>
<accession>A0A857ME40</accession>
<dbReference type="AlphaFoldDB" id="A0A857ME40"/>
<proteinExistence type="predicted"/>
<reference evidence="1" key="1">
    <citation type="journal article" date="2021" name="Nat. Microbiol.">
        <title>Cocultivation of an ultrasmall environmental parasitic bacterium with lytic ability against bacteria associated with wastewater foams.</title>
        <authorList>
            <person name="Batinovic S."/>
            <person name="Rose J.J.A."/>
            <person name="Ratcliffe J."/>
            <person name="Seviour R.J."/>
            <person name="Petrovski S."/>
        </authorList>
    </citation>
    <scope>NUCLEOTIDE SEQUENCE</scope>
    <source>
        <strain evidence="1">CON44</strain>
    </source>
</reference>
<dbReference type="Gene3D" id="3.40.50.720">
    <property type="entry name" value="NAD(P)-binding Rossmann-like Domain"/>
    <property type="match status" value="1"/>
</dbReference>
<protein>
    <submittedName>
        <fullName evidence="1">NAD(P)H-binding protein</fullName>
    </submittedName>
</protein>
<dbReference type="PANTHER" id="PTHR14097">
    <property type="entry name" value="OXIDOREDUCTASE HTATIP2"/>
    <property type="match status" value="1"/>
</dbReference>
<dbReference type="PANTHER" id="PTHR14097:SF8">
    <property type="entry name" value="NAD(P)-BINDING DOMAIN-CONTAINING PROTEIN"/>
    <property type="match status" value="1"/>
</dbReference>
<dbReference type="RefSeq" id="WP_005183302.1">
    <property type="nucleotide sequence ID" value="NZ_CP045804.1"/>
</dbReference>
<dbReference type="InterPro" id="IPR036291">
    <property type="entry name" value="NAD(P)-bd_dom_sf"/>
</dbReference>
<organism evidence="1">
    <name type="scientific">Gordonia amarae</name>
    <dbReference type="NCBI Taxonomy" id="36821"/>
    <lineage>
        <taxon>Bacteria</taxon>
        <taxon>Bacillati</taxon>
        <taxon>Actinomycetota</taxon>
        <taxon>Actinomycetes</taxon>
        <taxon>Mycobacteriales</taxon>
        <taxon>Gordoniaceae</taxon>
        <taxon>Gordonia</taxon>
    </lineage>
</organism>
<evidence type="ECO:0000313" key="1">
    <source>
        <dbReference type="EMBL" id="QHN39609.1"/>
    </source>
</evidence>
<dbReference type="EMBL" id="CP045810">
    <property type="protein sequence ID" value="QHN39609.1"/>
    <property type="molecule type" value="Genomic_DNA"/>
</dbReference>
<dbReference type="SUPFAM" id="SSF51735">
    <property type="entry name" value="NAD(P)-binding Rossmann-fold domains"/>
    <property type="match status" value="1"/>
</dbReference>